<keyword evidence="6" id="KW-0653">Protein transport</keyword>
<dbReference type="AlphaFoldDB" id="A0A3N1M383"/>
<keyword evidence="4 9" id="KW-0812">Transmembrane</keyword>
<proteinExistence type="inferred from homology"/>
<dbReference type="CDD" id="cd06261">
    <property type="entry name" value="TM_PBP2"/>
    <property type="match status" value="1"/>
</dbReference>
<gene>
    <name evidence="11" type="ORF">EDC65_1222</name>
</gene>
<evidence type="ECO:0000313" key="12">
    <source>
        <dbReference type="Proteomes" id="UP000278222"/>
    </source>
</evidence>
<evidence type="ECO:0000256" key="8">
    <source>
        <dbReference type="ARBA" id="ARBA00023136"/>
    </source>
</evidence>
<keyword evidence="2 9" id="KW-0813">Transport</keyword>
<evidence type="ECO:0000256" key="5">
    <source>
        <dbReference type="ARBA" id="ARBA00022856"/>
    </source>
</evidence>
<feature type="transmembrane region" description="Helical" evidence="9">
    <location>
        <begin position="79"/>
        <end position="104"/>
    </location>
</feature>
<dbReference type="GO" id="GO:0015833">
    <property type="term" value="P:peptide transport"/>
    <property type="evidence" value="ECO:0007669"/>
    <property type="project" value="UniProtKB-KW"/>
</dbReference>
<evidence type="ECO:0000256" key="1">
    <source>
        <dbReference type="ARBA" id="ARBA00004651"/>
    </source>
</evidence>
<dbReference type="InterPro" id="IPR035906">
    <property type="entry name" value="MetI-like_sf"/>
</dbReference>
<feature type="transmembrane region" description="Helical" evidence="9">
    <location>
        <begin position="244"/>
        <end position="266"/>
    </location>
</feature>
<sequence length="276" mass="29605">MKALAAFLRELFATPLQILCAVLLTIFAVLILVPGLIAPQSPYAIDVARALRPPSAAHWFGTDDVGRDLFARVIHGTRITLGLVAGALAASALVGGLLGLVAGYYGRAADLVFGRFVDMILTFPPVIAGVVITGVLGPGARNLILALAVVYVPMFFRIARSGALAERQRTYVEAARALGFGEASIMLRQVLPNVLPLVLLQYVILFPLALQIEAALGFLGLGVAPPTPDWGAILEQGKNFIFSAWWMSLWPGLFLLGSAFAVMVLGRTLQQRFDRR</sequence>
<comment type="similarity">
    <text evidence="9">Belongs to the binding-protein-dependent transport system permease family.</text>
</comment>
<evidence type="ECO:0000256" key="9">
    <source>
        <dbReference type="RuleBase" id="RU363032"/>
    </source>
</evidence>
<evidence type="ECO:0000256" key="6">
    <source>
        <dbReference type="ARBA" id="ARBA00022927"/>
    </source>
</evidence>
<dbReference type="SUPFAM" id="SSF161098">
    <property type="entry name" value="MetI-like"/>
    <property type="match status" value="1"/>
</dbReference>
<accession>A0A3N1M383</accession>
<dbReference type="InterPro" id="IPR000515">
    <property type="entry name" value="MetI-like"/>
</dbReference>
<dbReference type="GO" id="GO:0015031">
    <property type="term" value="P:protein transport"/>
    <property type="evidence" value="ECO:0007669"/>
    <property type="project" value="UniProtKB-KW"/>
</dbReference>
<protein>
    <submittedName>
        <fullName evidence="11">Peptide/nickel transport system permease protein</fullName>
    </submittedName>
</protein>
<evidence type="ECO:0000313" key="11">
    <source>
        <dbReference type="EMBL" id="ROQ02034.1"/>
    </source>
</evidence>
<keyword evidence="3" id="KW-1003">Cell membrane</keyword>
<dbReference type="PANTHER" id="PTHR43386:SF1">
    <property type="entry name" value="D,D-DIPEPTIDE TRANSPORT SYSTEM PERMEASE PROTEIN DDPC-RELATED"/>
    <property type="match status" value="1"/>
</dbReference>
<feature type="transmembrane region" description="Helical" evidence="9">
    <location>
        <begin position="142"/>
        <end position="159"/>
    </location>
</feature>
<dbReference type="InterPro" id="IPR050366">
    <property type="entry name" value="BP-dependent_transpt_permease"/>
</dbReference>
<reference evidence="11 12" key="1">
    <citation type="submission" date="2018-11" db="EMBL/GenBank/DDBJ databases">
        <title>Genomic Encyclopedia of Type Strains, Phase IV (KMG-IV): sequencing the most valuable type-strain genomes for metagenomic binning, comparative biology and taxonomic classification.</title>
        <authorList>
            <person name="Goeker M."/>
        </authorList>
    </citation>
    <scope>NUCLEOTIDE SEQUENCE [LARGE SCALE GENOMIC DNA]</scope>
    <source>
        <strain evidence="11 12">DSM 5900</strain>
    </source>
</reference>
<feature type="transmembrane region" description="Helical" evidence="9">
    <location>
        <begin position="12"/>
        <end position="37"/>
    </location>
</feature>
<organism evidence="11 12">
    <name type="scientific">Stella humosa</name>
    <dbReference type="NCBI Taxonomy" id="94"/>
    <lineage>
        <taxon>Bacteria</taxon>
        <taxon>Pseudomonadati</taxon>
        <taxon>Pseudomonadota</taxon>
        <taxon>Alphaproteobacteria</taxon>
        <taxon>Rhodospirillales</taxon>
        <taxon>Stellaceae</taxon>
        <taxon>Stella</taxon>
    </lineage>
</organism>
<evidence type="ECO:0000256" key="7">
    <source>
        <dbReference type="ARBA" id="ARBA00022989"/>
    </source>
</evidence>
<evidence type="ECO:0000256" key="3">
    <source>
        <dbReference type="ARBA" id="ARBA00022475"/>
    </source>
</evidence>
<dbReference type="Gene3D" id="1.10.3720.10">
    <property type="entry name" value="MetI-like"/>
    <property type="match status" value="1"/>
</dbReference>
<keyword evidence="12" id="KW-1185">Reference proteome</keyword>
<name>A0A3N1M383_9PROT</name>
<feature type="transmembrane region" description="Helical" evidence="9">
    <location>
        <begin position="116"/>
        <end position="136"/>
    </location>
</feature>
<keyword evidence="8 9" id="KW-0472">Membrane</keyword>
<keyword evidence="7 9" id="KW-1133">Transmembrane helix</keyword>
<evidence type="ECO:0000256" key="2">
    <source>
        <dbReference type="ARBA" id="ARBA00022448"/>
    </source>
</evidence>
<dbReference type="Proteomes" id="UP000278222">
    <property type="component" value="Unassembled WGS sequence"/>
</dbReference>
<dbReference type="GO" id="GO:0005886">
    <property type="term" value="C:plasma membrane"/>
    <property type="evidence" value="ECO:0007669"/>
    <property type="project" value="UniProtKB-SubCell"/>
</dbReference>
<dbReference type="Pfam" id="PF00528">
    <property type="entry name" value="BPD_transp_1"/>
    <property type="match status" value="1"/>
</dbReference>
<dbReference type="RefSeq" id="WP_245978222.1">
    <property type="nucleotide sequence ID" value="NZ_AP019700.1"/>
</dbReference>
<dbReference type="PANTHER" id="PTHR43386">
    <property type="entry name" value="OLIGOPEPTIDE TRANSPORT SYSTEM PERMEASE PROTEIN APPC"/>
    <property type="match status" value="1"/>
</dbReference>
<feature type="transmembrane region" description="Helical" evidence="9">
    <location>
        <begin position="194"/>
        <end position="224"/>
    </location>
</feature>
<dbReference type="EMBL" id="RJKX01000011">
    <property type="protein sequence ID" value="ROQ02034.1"/>
    <property type="molecule type" value="Genomic_DNA"/>
</dbReference>
<feature type="domain" description="ABC transmembrane type-1" evidence="10">
    <location>
        <begin position="77"/>
        <end position="266"/>
    </location>
</feature>
<dbReference type="GO" id="GO:0055085">
    <property type="term" value="P:transmembrane transport"/>
    <property type="evidence" value="ECO:0007669"/>
    <property type="project" value="InterPro"/>
</dbReference>
<keyword evidence="5" id="KW-0571">Peptide transport</keyword>
<comment type="caution">
    <text evidence="11">The sequence shown here is derived from an EMBL/GenBank/DDBJ whole genome shotgun (WGS) entry which is preliminary data.</text>
</comment>
<dbReference type="PROSITE" id="PS50928">
    <property type="entry name" value="ABC_TM1"/>
    <property type="match status" value="1"/>
</dbReference>
<comment type="subcellular location">
    <subcellularLocation>
        <location evidence="1 9">Cell membrane</location>
        <topology evidence="1 9">Multi-pass membrane protein</topology>
    </subcellularLocation>
</comment>
<evidence type="ECO:0000259" key="10">
    <source>
        <dbReference type="PROSITE" id="PS50928"/>
    </source>
</evidence>
<evidence type="ECO:0000256" key="4">
    <source>
        <dbReference type="ARBA" id="ARBA00022692"/>
    </source>
</evidence>